<dbReference type="Proteomes" id="UP000000753">
    <property type="component" value="Chromosome"/>
</dbReference>
<dbReference type="Gene3D" id="3.10.180.10">
    <property type="entry name" value="2,3-Dihydroxybiphenyl 1,2-Dioxygenase, domain 1"/>
    <property type="match status" value="1"/>
</dbReference>
<feature type="domain" description="VOC" evidence="1">
    <location>
        <begin position="1"/>
        <end position="117"/>
    </location>
</feature>
<dbReference type="KEGG" id="swp:swp_1074"/>
<evidence type="ECO:0000313" key="3">
    <source>
        <dbReference type="Proteomes" id="UP000000753"/>
    </source>
</evidence>
<proteinExistence type="predicted"/>
<dbReference type="STRING" id="225849.swp_1074"/>
<dbReference type="Pfam" id="PF00903">
    <property type="entry name" value="Glyoxalase"/>
    <property type="match status" value="1"/>
</dbReference>
<dbReference type="InterPro" id="IPR037523">
    <property type="entry name" value="VOC_core"/>
</dbReference>
<reference evidence="2 3" key="1">
    <citation type="journal article" date="2008" name="PLoS ONE">
        <title>Environmental adaptation: genomic analysis of the piezotolerant and psychrotolerant deep-sea iron reducing bacterium Shewanella piezotolerans WP3.</title>
        <authorList>
            <person name="Wang F."/>
            <person name="Wang J."/>
            <person name="Jian H."/>
            <person name="Zhang B."/>
            <person name="Li S."/>
            <person name="Wang F."/>
            <person name="Zeng X."/>
            <person name="Gao L."/>
            <person name="Bartlett D.H."/>
            <person name="Yu J."/>
            <person name="Hu S."/>
            <person name="Xiao X."/>
        </authorList>
    </citation>
    <scope>NUCLEOTIDE SEQUENCE [LARGE SCALE GENOMIC DNA]</scope>
    <source>
        <strain evidence="3">WP3 / JCM 13877</strain>
    </source>
</reference>
<evidence type="ECO:0000259" key="1">
    <source>
        <dbReference type="PROSITE" id="PS51819"/>
    </source>
</evidence>
<protein>
    <submittedName>
        <fullName evidence="2">Glyoxalase family protein</fullName>
    </submittedName>
</protein>
<accession>B8CJB2</accession>
<sequence length="119" mass="13372">MNNPATLLIVQNLQQSKTFYLDILGLELISETDSCLRLLAGNHSVLVFQGTLPASQYEHSYNASSTLVFSVSSLDEKIDELKNHNVEFIHQTPNANEWGRYAAFKDPSGIVHEIFEPYS</sequence>
<dbReference type="InterPro" id="IPR029068">
    <property type="entry name" value="Glyas_Bleomycin-R_OHBP_Dase"/>
</dbReference>
<dbReference type="RefSeq" id="WP_020911252.1">
    <property type="nucleotide sequence ID" value="NC_011566.1"/>
</dbReference>
<dbReference type="CDD" id="cd06587">
    <property type="entry name" value="VOC"/>
    <property type="match status" value="1"/>
</dbReference>
<dbReference type="eggNOG" id="COG0346">
    <property type="taxonomic scope" value="Bacteria"/>
</dbReference>
<dbReference type="OrthoDB" id="317332at2"/>
<name>B8CJB2_SHEPW</name>
<dbReference type="InterPro" id="IPR004360">
    <property type="entry name" value="Glyas_Fos-R_dOase_dom"/>
</dbReference>
<dbReference type="SUPFAM" id="SSF54593">
    <property type="entry name" value="Glyoxalase/Bleomycin resistance protein/Dihydroxybiphenyl dioxygenase"/>
    <property type="match status" value="1"/>
</dbReference>
<dbReference type="PROSITE" id="PS51819">
    <property type="entry name" value="VOC"/>
    <property type="match status" value="1"/>
</dbReference>
<dbReference type="HOGENOM" id="CLU_166045_0_0_6"/>
<keyword evidence="3" id="KW-1185">Reference proteome</keyword>
<gene>
    <name evidence="2" type="ordered locus">swp_1074</name>
</gene>
<organism evidence="2 3">
    <name type="scientific">Shewanella piezotolerans (strain WP3 / JCM 13877)</name>
    <dbReference type="NCBI Taxonomy" id="225849"/>
    <lineage>
        <taxon>Bacteria</taxon>
        <taxon>Pseudomonadati</taxon>
        <taxon>Pseudomonadota</taxon>
        <taxon>Gammaproteobacteria</taxon>
        <taxon>Alteromonadales</taxon>
        <taxon>Shewanellaceae</taxon>
        <taxon>Shewanella</taxon>
    </lineage>
</organism>
<dbReference type="EMBL" id="CP000472">
    <property type="protein sequence ID" value="ACJ27874.1"/>
    <property type="molecule type" value="Genomic_DNA"/>
</dbReference>
<dbReference type="AlphaFoldDB" id="B8CJB2"/>
<evidence type="ECO:0000313" key="2">
    <source>
        <dbReference type="EMBL" id="ACJ27874.1"/>
    </source>
</evidence>